<dbReference type="AlphaFoldDB" id="A0A367LG59"/>
<evidence type="ECO:0000313" key="2">
    <source>
        <dbReference type="Proteomes" id="UP000253664"/>
    </source>
</evidence>
<dbReference type="EMBL" id="LKCN02000007">
    <property type="protein sequence ID" value="RCI13377.1"/>
    <property type="molecule type" value="Genomic_DNA"/>
</dbReference>
<organism evidence="1 2">
    <name type="scientific">Ophiocordyceps polyrhachis-furcata BCC 54312</name>
    <dbReference type="NCBI Taxonomy" id="1330021"/>
    <lineage>
        <taxon>Eukaryota</taxon>
        <taxon>Fungi</taxon>
        <taxon>Dikarya</taxon>
        <taxon>Ascomycota</taxon>
        <taxon>Pezizomycotina</taxon>
        <taxon>Sordariomycetes</taxon>
        <taxon>Hypocreomycetidae</taxon>
        <taxon>Hypocreales</taxon>
        <taxon>Ophiocordycipitaceae</taxon>
        <taxon>Ophiocordyceps</taxon>
    </lineage>
</organism>
<accession>A0A367LG59</accession>
<dbReference type="Proteomes" id="UP000253664">
    <property type="component" value="Unassembled WGS sequence"/>
</dbReference>
<keyword evidence="2" id="KW-1185">Reference proteome</keyword>
<protein>
    <submittedName>
        <fullName evidence="1">Uncharacterized protein</fullName>
    </submittedName>
</protein>
<evidence type="ECO:0000313" key="1">
    <source>
        <dbReference type="EMBL" id="RCI13377.1"/>
    </source>
</evidence>
<comment type="caution">
    <text evidence="1">The sequence shown here is derived from an EMBL/GenBank/DDBJ whole genome shotgun (WGS) entry which is preliminary data.</text>
</comment>
<proteinExistence type="predicted"/>
<reference evidence="1 2" key="1">
    <citation type="journal article" date="2015" name="BMC Genomics">
        <title>Insights from the genome of Ophiocordyceps polyrhachis-furcata to pathogenicity and host specificity in insect fungi.</title>
        <authorList>
            <person name="Wichadakul D."/>
            <person name="Kobmoo N."/>
            <person name="Ingsriswang S."/>
            <person name="Tangphatsornruang S."/>
            <person name="Chantasingh D."/>
            <person name="Luangsa-ard J.J."/>
            <person name="Eurwilaichitr L."/>
        </authorList>
    </citation>
    <scope>NUCLEOTIDE SEQUENCE [LARGE SCALE GENOMIC DNA]</scope>
    <source>
        <strain evidence="1 2">BCC 54312</strain>
    </source>
</reference>
<sequence length="62" mass="7051">MSNCLPSPRPRGGFLSLPVMAYKSFLRKTPATYHLSIQRTKNAELPISVGLSRFWVTYNLHT</sequence>
<gene>
    <name evidence="1" type="ORF">L249_0656</name>
</gene>
<name>A0A367LG59_9HYPO</name>